<evidence type="ECO:0000313" key="2">
    <source>
        <dbReference type="EMBL" id="RDH46605.1"/>
    </source>
</evidence>
<accession>A0A4P9VSI2</accession>
<feature type="transmembrane region" description="Helical" evidence="1">
    <location>
        <begin position="20"/>
        <end position="46"/>
    </location>
</feature>
<evidence type="ECO:0000256" key="1">
    <source>
        <dbReference type="SAM" id="Phobius"/>
    </source>
</evidence>
<dbReference type="AlphaFoldDB" id="A0A4P9VSI2"/>
<gene>
    <name evidence="2" type="ORF">B9G39_01145</name>
</gene>
<protein>
    <recommendedName>
        <fullName evidence="4">Multidrug transporter</fullName>
    </recommendedName>
</protein>
<comment type="caution">
    <text evidence="2">The sequence shown here is derived from an EMBL/GenBank/DDBJ whole genome shotgun (WGS) entry which is preliminary data.</text>
</comment>
<proteinExistence type="predicted"/>
<organism evidence="2 3">
    <name type="scientific">Zooshikella ganghwensis</name>
    <dbReference type="NCBI Taxonomy" id="202772"/>
    <lineage>
        <taxon>Bacteria</taxon>
        <taxon>Pseudomonadati</taxon>
        <taxon>Pseudomonadota</taxon>
        <taxon>Gammaproteobacteria</taxon>
        <taxon>Oceanospirillales</taxon>
        <taxon>Zooshikellaceae</taxon>
        <taxon>Zooshikella</taxon>
    </lineage>
</organism>
<keyword evidence="1" id="KW-0472">Membrane</keyword>
<sequence>MDDQQVRASRQALMEDPSGFAMAGDLLIARPLLLGATVLGTAFYVVSLPFSLPGGNADQAAETLIGIPARATFKRCLGCTVSGE</sequence>
<dbReference type="Proteomes" id="UP000257039">
    <property type="component" value="Unassembled WGS sequence"/>
</dbReference>
<dbReference type="EMBL" id="NDXW01000001">
    <property type="protein sequence ID" value="RDH46605.1"/>
    <property type="molecule type" value="Genomic_DNA"/>
</dbReference>
<reference evidence="2 3" key="1">
    <citation type="submission" date="2017-04" db="EMBL/GenBank/DDBJ databases">
        <title>Draft genome sequence of Zooshikella ganghwensis VG4 isolated from Red Sea sediments.</title>
        <authorList>
            <person name="Rehman Z."/>
            <person name="Alam I."/>
            <person name="Kamau A."/>
            <person name="Bajic V."/>
            <person name="Leiknes T."/>
        </authorList>
    </citation>
    <scope>NUCLEOTIDE SEQUENCE [LARGE SCALE GENOMIC DNA]</scope>
    <source>
        <strain evidence="2 3">VG4</strain>
    </source>
</reference>
<keyword evidence="1" id="KW-0812">Transmembrane</keyword>
<keyword evidence="3" id="KW-1185">Reference proteome</keyword>
<evidence type="ECO:0000313" key="3">
    <source>
        <dbReference type="Proteomes" id="UP000257039"/>
    </source>
</evidence>
<name>A0A4P9VSI2_9GAMM</name>
<keyword evidence="1" id="KW-1133">Transmembrane helix</keyword>
<evidence type="ECO:0008006" key="4">
    <source>
        <dbReference type="Google" id="ProtNLM"/>
    </source>
</evidence>